<dbReference type="Proteomes" id="UP000269721">
    <property type="component" value="Unassembled WGS sequence"/>
</dbReference>
<evidence type="ECO:0000313" key="2">
    <source>
        <dbReference type="Proteomes" id="UP000269721"/>
    </source>
</evidence>
<dbReference type="Gene3D" id="1.10.472.10">
    <property type="entry name" value="Cyclin-like"/>
    <property type="match status" value="1"/>
</dbReference>
<dbReference type="EMBL" id="KZ995573">
    <property type="protein sequence ID" value="RKO90408.1"/>
    <property type="molecule type" value="Genomic_DNA"/>
</dbReference>
<dbReference type="OrthoDB" id="244495at2759"/>
<name>A0A4P9WGC6_9FUNG</name>
<reference evidence="2" key="1">
    <citation type="journal article" date="2018" name="Nat. Microbiol.">
        <title>Leveraging single-cell genomics to expand the fungal tree of life.</title>
        <authorList>
            <person name="Ahrendt S.R."/>
            <person name="Quandt C.A."/>
            <person name="Ciobanu D."/>
            <person name="Clum A."/>
            <person name="Salamov A."/>
            <person name="Andreopoulos B."/>
            <person name="Cheng J.F."/>
            <person name="Woyke T."/>
            <person name="Pelin A."/>
            <person name="Henrissat B."/>
            <person name="Reynolds N.K."/>
            <person name="Benny G.L."/>
            <person name="Smith M.E."/>
            <person name="James T.Y."/>
            <person name="Grigoriev I.V."/>
        </authorList>
    </citation>
    <scope>NUCLEOTIDE SEQUENCE [LARGE SCALE GENOMIC DNA]</scope>
</reference>
<dbReference type="GO" id="GO:0016538">
    <property type="term" value="F:cyclin-dependent protein serine/threonine kinase regulator activity"/>
    <property type="evidence" value="ECO:0007669"/>
    <property type="project" value="TreeGrafter"/>
</dbReference>
<dbReference type="AlphaFoldDB" id="A0A4P9WGC6"/>
<dbReference type="Pfam" id="PF08613">
    <property type="entry name" value="Cyclin"/>
    <property type="match status" value="1"/>
</dbReference>
<dbReference type="GO" id="GO:0019901">
    <property type="term" value="F:protein kinase binding"/>
    <property type="evidence" value="ECO:0007669"/>
    <property type="project" value="InterPro"/>
</dbReference>
<evidence type="ECO:0000313" key="1">
    <source>
        <dbReference type="EMBL" id="RKO90408.1"/>
    </source>
</evidence>
<protein>
    <recommendedName>
        <fullName evidence="3">Cyclin N-terminal domain-containing protein</fullName>
    </recommendedName>
</protein>
<keyword evidence="2" id="KW-1185">Reference proteome</keyword>
<sequence>MLQLNFGPAAFLPTPPPTPAANFSPPTSKALLAPHLSTFVATLLSSIIHRVPLPVAKTWGATVQLSRFTHTLLNATELPLAVVLVALKLVHRLVVQCRYDGLRRFGLTSVLVCALSLSSKFLLDNSFTAKTWAGVAGIAVQEINAVETLIASRFLPLPVQVDILVHLDFDIFVSESEYFSWLQCIESAILEFNAPSPSPPLPSSFHTSTLPSLPSPLLAQKYHPHAHVPPPPPPVLLFPYTSAPAVAAHHDPAHHDPHLGSGWYGIVSDAMKGGLHYFVV</sequence>
<dbReference type="CDD" id="cd20557">
    <property type="entry name" value="CYCLIN_ScPCL1-like"/>
    <property type="match status" value="1"/>
</dbReference>
<gene>
    <name evidence="1" type="ORF">BDK51DRAFT_46635</name>
</gene>
<organism evidence="1 2">
    <name type="scientific">Blyttiomyces helicus</name>
    <dbReference type="NCBI Taxonomy" id="388810"/>
    <lineage>
        <taxon>Eukaryota</taxon>
        <taxon>Fungi</taxon>
        <taxon>Fungi incertae sedis</taxon>
        <taxon>Chytridiomycota</taxon>
        <taxon>Chytridiomycota incertae sedis</taxon>
        <taxon>Chytridiomycetes</taxon>
        <taxon>Chytridiomycetes incertae sedis</taxon>
        <taxon>Blyttiomyces</taxon>
    </lineage>
</organism>
<proteinExistence type="predicted"/>
<dbReference type="GO" id="GO:0000307">
    <property type="term" value="C:cyclin-dependent protein kinase holoenzyme complex"/>
    <property type="evidence" value="ECO:0007669"/>
    <property type="project" value="TreeGrafter"/>
</dbReference>
<evidence type="ECO:0008006" key="3">
    <source>
        <dbReference type="Google" id="ProtNLM"/>
    </source>
</evidence>
<dbReference type="InterPro" id="IPR013922">
    <property type="entry name" value="Cyclin_PHO80-like"/>
</dbReference>
<accession>A0A4P9WGC6</accession>
<dbReference type="PANTHER" id="PTHR15615">
    <property type="match status" value="1"/>
</dbReference>
<dbReference type="GO" id="GO:0005634">
    <property type="term" value="C:nucleus"/>
    <property type="evidence" value="ECO:0007669"/>
    <property type="project" value="TreeGrafter"/>
</dbReference>
<dbReference type="PANTHER" id="PTHR15615:SF27">
    <property type="entry name" value="PHO85 CYCLIN CLG1"/>
    <property type="match status" value="1"/>
</dbReference>